<proteinExistence type="predicted"/>
<name>A0A0V0ZE09_TRIBR</name>
<comment type="caution">
    <text evidence="1">The sequence shown here is derived from an EMBL/GenBank/DDBJ whole genome shotgun (WGS) entry which is preliminary data.</text>
</comment>
<dbReference type="AlphaFoldDB" id="A0A0V0ZE09"/>
<dbReference type="EMBL" id="JYDI01003832">
    <property type="protein sequence ID" value="KRY10761.1"/>
    <property type="molecule type" value="Genomic_DNA"/>
</dbReference>
<keyword evidence="2" id="KW-1185">Reference proteome</keyword>
<sequence length="42" mass="4658">MGTDTAECTNMSTDVKCSFRCIYTVPKEMGAITPYLHKDVEA</sequence>
<evidence type="ECO:0000313" key="1">
    <source>
        <dbReference type="EMBL" id="KRY10761.1"/>
    </source>
</evidence>
<gene>
    <name evidence="1" type="ORF">T03_17515</name>
</gene>
<reference evidence="1 2" key="1">
    <citation type="submission" date="2015-01" db="EMBL/GenBank/DDBJ databases">
        <title>Evolution of Trichinella species and genotypes.</title>
        <authorList>
            <person name="Korhonen P.K."/>
            <person name="Edoardo P."/>
            <person name="Giuseppe L.R."/>
            <person name="Gasser R.B."/>
        </authorList>
    </citation>
    <scope>NUCLEOTIDE SEQUENCE [LARGE SCALE GENOMIC DNA]</scope>
    <source>
        <strain evidence="1">ISS120</strain>
    </source>
</reference>
<organism evidence="1 2">
    <name type="scientific">Trichinella britovi</name>
    <name type="common">Parasitic roundworm</name>
    <dbReference type="NCBI Taxonomy" id="45882"/>
    <lineage>
        <taxon>Eukaryota</taxon>
        <taxon>Metazoa</taxon>
        <taxon>Ecdysozoa</taxon>
        <taxon>Nematoda</taxon>
        <taxon>Enoplea</taxon>
        <taxon>Dorylaimia</taxon>
        <taxon>Trichinellida</taxon>
        <taxon>Trichinellidae</taxon>
        <taxon>Trichinella</taxon>
    </lineage>
</organism>
<dbReference type="Proteomes" id="UP000054653">
    <property type="component" value="Unassembled WGS sequence"/>
</dbReference>
<evidence type="ECO:0000313" key="2">
    <source>
        <dbReference type="Proteomes" id="UP000054653"/>
    </source>
</evidence>
<accession>A0A0V0ZE09</accession>
<protein>
    <submittedName>
        <fullName evidence="1">Uncharacterized protein</fullName>
    </submittedName>
</protein>